<comment type="similarity">
    <text evidence="2">Belongs to the insulin family.</text>
</comment>
<dbReference type="PRINTS" id="PR00276">
    <property type="entry name" value="INSULINFAMLY"/>
</dbReference>
<accession>A0ABP1NFF2</accession>
<comment type="subcellular location">
    <subcellularLocation>
        <location evidence="1">Secreted</location>
    </subcellularLocation>
</comment>
<feature type="region of interest" description="Disordered" evidence="6">
    <location>
        <begin position="122"/>
        <end position="142"/>
    </location>
</feature>
<dbReference type="PANTHER" id="PTHR46886:SF1">
    <property type="entry name" value="INSULIN-LIKE GROWTH FACTOR II"/>
    <property type="match status" value="1"/>
</dbReference>
<dbReference type="Gene3D" id="1.10.100.10">
    <property type="entry name" value="Insulin-like"/>
    <property type="match status" value="1"/>
</dbReference>
<dbReference type="EMBL" id="CAXAJV020001289">
    <property type="protein sequence ID" value="CAL7938798.1"/>
    <property type="molecule type" value="Genomic_DNA"/>
</dbReference>
<evidence type="ECO:0000259" key="7">
    <source>
        <dbReference type="SMART" id="SM00078"/>
    </source>
</evidence>
<sequence>MSRGDRASKTTMSKRSRARTMVLVGLVLLTLLDTVNGIPYKRALLRLCSTNLSDALQLACKDRGYNEPFSYSGEDDAQDSVGPGLTEECCYHQCTYTQLQQYCMPDTNNPADAVRNQVWRKKYPHPSARPAASSSSEKRSRSDIGYGTIKCRFHGSKGARKKGASSDRDDDAGGCDGRNSLRKRRAGHCGCKHRRQRRRRLGKVLEKTLANRSLKNEA</sequence>
<dbReference type="InterPro" id="IPR016179">
    <property type="entry name" value="Insulin-like"/>
</dbReference>
<evidence type="ECO:0000313" key="8">
    <source>
        <dbReference type="EMBL" id="CAL7938798.1"/>
    </source>
</evidence>
<evidence type="ECO:0000256" key="1">
    <source>
        <dbReference type="ARBA" id="ARBA00004613"/>
    </source>
</evidence>
<organism evidence="8 9">
    <name type="scientific">Xylocopa violacea</name>
    <name type="common">Violet carpenter bee</name>
    <name type="synonym">Apis violacea</name>
    <dbReference type="NCBI Taxonomy" id="135666"/>
    <lineage>
        <taxon>Eukaryota</taxon>
        <taxon>Metazoa</taxon>
        <taxon>Ecdysozoa</taxon>
        <taxon>Arthropoda</taxon>
        <taxon>Hexapoda</taxon>
        <taxon>Insecta</taxon>
        <taxon>Pterygota</taxon>
        <taxon>Neoptera</taxon>
        <taxon>Endopterygota</taxon>
        <taxon>Hymenoptera</taxon>
        <taxon>Apocrita</taxon>
        <taxon>Aculeata</taxon>
        <taxon>Apoidea</taxon>
        <taxon>Anthophila</taxon>
        <taxon>Apidae</taxon>
        <taxon>Xylocopa</taxon>
        <taxon>Xylocopa</taxon>
    </lineage>
</organism>
<dbReference type="InterPro" id="IPR022352">
    <property type="entry name" value="Ins/IGF/rlx"/>
</dbReference>
<protein>
    <recommendedName>
        <fullName evidence="7">Insulin-like domain-containing protein</fullName>
    </recommendedName>
</protein>
<dbReference type="Proteomes" id="UP001642520">
    <property type="component" value="Unassembled WGS sequence"/>
</dbReference>
<dbReference type="InterPro" id="IPR022353">
    <property type="entry name" value="Insulin_CS"/>
</dbReference>
<evidence type="ECO:0000256" key="2">
    <source>
        <dbReference type="ARBA" id="ARBA00009034"/>
    </source>
</evidence>
<keyword evidence="4" id="KW-0165">Cleavage on pair of basic residues</keyword>
<evidence type="ECO:0000256" key="4">
    <source>
        <dbReference type="ARBA" id="ARBA00022685"/>
    </source>
</evidence>
<evidence type="ECO:0000313" key="9">
    <source>
        <dbReference type="Proteomes" id="UP001642520"/>
    </source>
</evidence>
<proteinExistence type="inferred from homology"/>
<keyword evidence="5" id="KW-0732">Signal</keyword>
<evidence type="ECO:0000256" key="6">
    <source>
        <dbReference type="SAM" id="MobiDB-lite"/>
    </source>
</evidence>
<dbReference type="SUPFAM" id="SSF56994">
    <property type="entry name" value="Insulin-like"/>
    <property type="match status" value="1"/>
</dbReference>
<dbReference type="SMART" id="SM00078">
    <property type="entry name" value="IlGF"/>
    <property type="match status" value="1"/>
</dbReference>
<feature type="domain" description="Insulin-like" evidence="7">
    <location>
        <begin position="45"/>
        <end position="103"/>
    </location>
</feature>
<feature type="compositionally biased region" description="Basic residues" evidence="6">
    <location>
        <begin position="180"/>
        <end position="202"/>
    </location>
</feature>
<keyword evidence="9" id="KW-1185">Reference proteome</keyword>
<evidence type="ECO:0000256" key="5">
    <source>
        <dbReference type="ARBA" id="ARBA00022729"/>
    </source>
</evidence>
<reference evidence="8 9" key="1">
    <citation type="submission" date="2024-08" db="EMBL/GenBank/DDBJ databases">
        <authorList>
            <person name="Will J Nash"/>
            <person name="Angela Man"/>
            <person name="Seanna McTaggart"/>
            <person name="Kendall Baker"/>
            <person name="Tom Barker"/>
            <person name="Leah Catchpole"/>
            <person name="Alex Durrant"/>
            <person name="Karim Gharbi"/>
            <person name="Naomi Irish"/>
            <person name="Gemy Kaithakottil"/>
            <person name="Debby Ku"/>
            <person name="Aaliyah Providence"/>
            <person name="Felix Shaw"/>
            <person name="David Swarbreck"/>
            <person name="Chris Watkins"/>
            <person name="Ann M. McCartney"/>
            <person name="Giulio Formenti"/>
            <person name="Alice Mouton"/>
            <person name="Noel Vella"/>
            <person name="Bjorn M von Reumont"/>
            <person name="Adriana Vella"/>
            <person name="Wilfried Haerty"/>
        </authorList>
    </citation>
    <scope>NUCLEOTIDE SEQUENCE [LARGE SCALE GENOMIC DNA]</scope>
</reference>
<keyword evidence="3" id="KW-0964">Secreted</keyword>
<dbReference type="PANTHER" id="PTHR46886">
    <property type="entry name" value="INSULIN-LIKE GROWTH FACTOR II"/>
    <property type="match status" value="1"/>
</dbReference>
<evidence type="ECO:0000256" key="3">
    <source>
        <dbReference type="ARBA" id="ARBA00022525"/>
    </source>
</evidence>
<dbReference type="PROSITE" id="PS00262">
    <property type="entry name" value="INSULIN"/>
    <property type="match status" value="1"/>
</dbReference>
<feature type="compositionally biased region" description="Low complexity" evidence="6">
    <location>
        <begin position="125"/>
        <end position="135"/>
    </location>
</feature>
<dbReference type="InterPro" id="IPR036438">
    <property type="entry name" value="Insulin-like_sf"/>
</dbReference>
<feature type="region of interest" description="Disordered" evidence="6">
    <location>
        <begin position="156"/>
        <end position="218"/>
    </location>
</feature>
<name>A0ABP1NFF2_XYLVO</name>
<comment type="caution">
    <text evidence="8">The sequence shown here is derived from an EMBL/GenBank/DDBJ whole genome shotgun (WGS) entry which is preliminary data.</text>
</comment>
<gene>
    <name evidence="8" type="ORF">XYLVIOL_LOCUS3496</name>
</gene>